<sequence>MSDSDQHIDTDTEIDIAEFVSDLGSTLHGYPYGDPYVTVACCVYDLEDDLTSDATVFWLLGVAASGPYMVWCDRRSDIARAKEALRTALASFRDREGTCAHDSHPWGGDAVQYPDDPLGFIDLIHEADEWQDDPEEEESYDTSFTELWRCPVNLATIARDALDFLESQAPGDGGRPGRLPG</sequence>
<name>A0ABZ1FSU9_9ACTN</name>
<accession>A0ABZ1FSU9</accession>
<gene>
    <name evidence="1" type="ORF">OG863_39675</name>
</gene>
<protein>
    <recommendedName>
        <fullName evidence="3">DUF4303 domain-containing protein</fullName>
    </recommendedName>
</protein>
<dbReference type="EMBL" id="CP109106">
    <property type="protein sequence ID" value="WSB73576.1"/>
    <property type="molecule type" value="Genomic_DNA"/>
</dbReference>
<evidence type="ECO:0000313" key="2">
    <source>
        <dbReference type="Proteomes" id="UP001344251"/>
    </source>
</evidence>
<evidence type="ECO:0008006" key="3">
    <source>
        <dbReference type="Google" id="ProtNLM"/>
    </source>
</evidence>
<organism evidence="1 2">
    <name type="scientific">Streptomyces decoyicus</name>
    <dbReference type="NCBI Taxonomy" id="249567"/>
    <lineage>
        <taxon>Bacteria</taxon>
        <taxon>Bacillati</taxon>
        <taxon>Actinomycetota</taxon>
        <taxon>Actinomycetes</taxon>
        <taxon>Kitasatosporales</taxon>
        <taxon>Streptomycetaceae</taxon>
        <taxon>Streptomyces</taxon>
    </lineage>
</organism>
<evidence type="ECO:0000313" key="1">
    <source>
        <dbReference type="EMBL" id="WSB73576.1"/>
    </source>
</evidence>
<dbReference type="Proteomes" id="UP001344251">
    <property type="component" value="Chromosome"/>
</dbReference>
<dbReference type="RefSeq" id="WP_326623188.1">
    <property type="nucleotide sequence ID" value="NZ_CP109106.1"/>
</dbReference>
<keyword evidence="2" id="KW-1185">Reference proteome</keyword>
<reference evidence="1 2" key="1">
    <citation type="submission" date="2022-10" db="EMBL/GenBank/DDBJ databases">
        <title>The complete genomes of actinobacterial strains from the NBC collection.</title>
        <authorList>
            <person name="Joergensen T.S."/>
            <person name="Alvarez Arevalo M."/>
            <person name="Sterndorff E.B."/>
            <person name="Faurdal D."/>
            <person name="Vuksanovic O."/>
            <person name="Mourched A.-S."/>
            <person name="Charusanti P."/>
            <person name="Shaw S."/>
            <person name="Blin K."/>
            <person name="Weber T."/>
        </authorList>
    </citation>
    <scope>NUCLEOTIDE SEQUENCE [LARGE SCALE GENOMIC DNA]</scope>
    <source>
        <strain evidence="1 2">NBC 01774</strain>
    </source>
</reference>
<proteinExistence type="predicted"/>